<evidence type="ECO:0000313" key="1">
    <source>
        <dbReference type="EMBL" id="KAJ8670716.1"/>
    </source>
</evidence>
<organism evidence="1 2">
    <name type="scientific">Eretmocerus hayati</name>
    <dbReference type="NCBI Taxonomy" id="131215"/>
    <lineage>
        <taxon>Eukaryota</taxon>
        <taxon>Metazoa</taxon>
        <taxon>Ecdysozoa</taxon>
        <taxon>Arthropoda</taxon>
        <taxon>Hexapoda</taxon>
        <taxon>Insecta</taxon>
        <taxon>Pterygota</taxon>
        <taxon>Neoptera</taxon>
        <taxon>Endopterygota</taxon>
        <taxon>Hymenoptera</taxon>
        <taxon>Apocrita</taxon>
        <taxon>Proctotrupomorpha</taxon>
        <taxon>Chalcidoidea</taxon>
        <taxon>Aphelinidae</taxon>
        <taxon>Aphelininae</taxon>
        <taxon>Eretmocerus</taxon>
    </lineage>
</organism>
<name>A0ACC2NHY8_9HYME</name>
<sequence length="220" mass="25720">MDAAQLRRLRNGMYRRETKEVITFFENFSEKIQRILSRHEIHTINKSNNKFNELIKLGKDPLFKEGNAHVVYRLNCTRCLKNYVGQSNRSRITRASEREDNITKSPGEWIVITLHRIDNHGHEFDWNDPQILDSEPLYNKRLIAGMFHIQMNSDGLNIGEDTENLCNLYKNFDRSQKTEEIQIVSSHSKPPTLESHQGCSDHVLVEIAPTLTADQFYYNN</sequence>
<protein>
    <submittedName>
        <fullName evidence="1">Uncharacterized protein</fullName>
    </submittedName>
</protein>
<accession>A0ACC2NHY8</accession>
<reference evidence="1" key="1">
    <citation type="submission" date="2023-04" db="EMBL/GenBank/DDBJ databases">
        <title>A chromosome-level genome assembly of the parasitoid wasp Eretmocerus hayati.</title>
        <authorList>
            <person name="Zhong Y."/>
            <person name="Liu S."/>
            <person name="Liu Y."/>
        </authorList>
    </citation>
    <scope>NUCLEOTIDE SEQUENCE</scope>
    <source>
        <strain evidence="1">ZJU_SS_LIU_2023</strain>
    </source>
</reference>
<proteinExistence type="predicted"/>
<dbReference type="EMBL" id="CM056743">
    <property type="protein sequence ID" value="KAJ8670716.1"/>
    <property type="molecule type" value="Genomic_DNA"/>
</dbReference>
<keyword evidence="2" id="KW-1185">Reference proteome</keyword>
<gene>
    <name evidence="1" type="ORF">QAD02_001975</name>
</gene>
<dbReference type="Proteomes" id="UP001239111">
    <property type="component" value="Chromosome 3"/>
</dbReference>
<comment type="caution">
    <text evidence="1">The sequence shown here is derived from an EMBL/GenBank/DDBJ whole genome shotgun (WGS) entry which is preliminary data.</text>
</comment>
<evidence type="ECO:0000313" key="2">
    <source>
        <dbReference type="Proteomes" id="UP001239111"/>
    </source>
</evidence>